<keyword evidence="1" id="KW-1133">Transmembrane helix</keyword>
<dbReference type="EMBL" id="MK569690">
    <property type="protein sequence ID" value="QOC74130.1"/>
    <property type="molecule type" value="Genomic_DNA"/>
</dbReference>
<keyword evidence="1" id="KW-0812">Transmembrane</keyword>
<feature type="transmembrane region" description="Helical" evidence="1">
    <location>
        <begin position="203"/>
        <end position="219"/>
    </location>
</feature>
<keyword evidence="1" id="KW-0472">Membrane</keyword>
<dbReference type="Pfam" id="PF05857">
    <property type="entry name" value="TraX"/>
    <property type="match status" value="1"/>
</dbReference>
<name>A0A7L7TGE4_PSESF</name>
<feature type="transmembrane region" description="Helical" evidence="1">
    <location>
        <begin position="277"/>
        <end position="296"/>
    </location>
</feature>
<evidence type="ECO:0000313" key="2">
    <source>
        <dbReference type="EMBL" id="QOC74130.1"/>
    </source>
</evidence>
<geneLocation type="plasmid" evidence="2">
    <name>pMG4_1215</name>
</geneLocation>
<feature type="transmembrane region" description="Helical" evidence="1">
    <location>
        <begin position="308"/>
        <end position="326"/>
    </location>
</feature>
<accession>A0A7L7TGE4</accession>
<reference evidence="2" key="1">
    <citation type="submission" date="2019-02" db="EMBL/GenBank/DDBJ databases">
        <authorList>
            <person name="Taiaroa G."/>
            <person name="Butler M."/>
            <person name="Lamont I."/>
            <person name="Black M."/>
            <person name="Poulter J."/>
            <person name="Zhao M."/>
            <person name="Poulter R."/>
        </authorList>
    </citation>
    <scope>NUCLEOTIDE SEQUENCE</scope>
    <source>
        <strain evidence="2">1215</strain>
        <plasmid evidence="2">pMG4_1215</plasmid>
    </source>
</reference>
<keyword evidence="2" id="KW-0614">Plasmid</keyword>
<dbReference type="AlphaFoldDB" id="A0A7L7TGE4"/>
<sequence>MTILVGRACCNNIMKLLSISPEIRIVTRPICSAASKAKHGKVSLAIDNLLFYCNITGQAPHSSVTETHMHHSTLTKPDRSEIQSTAEAQAISKRIPVLDLIKWLAIATMVMDHSRAIWPSLQVLTVPGRLAFPLFCLVMACNVARQQRGSLNSPGNVRYLGSLLFFGVISQPMFYAVFGQDLNIFWLLSSALTIALAAHHRTPGALLLGALGAALAIVFHDQLGYHTVGVLIPAAMVLALRSKGTARWAWVGASCALCCLANMLVPEVWTVLLSGEIGAVFVAVAAFFAPAAGFWLVSTKLTLTIKPVGRWGYLFYPMHLGLLALLRDFSL</sequence>
<protein>
    <submittedName>
        <fullName evidence="2">TraX family protein</fullName>
    </submittedName>
</protein>
<evidence type="ECO:0000256" key="1">
    <source>
        <dbReference type="SAM" id="Phobius"/>
    </source>
</evidence>
<dbReference type="InterPro" id="IPR008875">
    <property type="entry name" value="TraX"/>
</dbReference>
<feature type="transmembrane region" description="Helical" evidence="1">
    <location>
        <begin position="248"/>
        <end position="265"/>
    </location>
</feature>
<feature type="transmembrane region" description="Helical" evidence="1">
    <location>
        <begin position="156"/>
        <end position="176"/>
    </location>
</feature>
<organism evidence="2">
    <name type="scientific">Pseudomonas syringae pv. actinidiae</name>
    <dbReference type="NCBI Taxonomy" id="103796"/>
    <lineage>
        <taxon>Bacteria</taxon>
        <taxon>Pseudomonadati</taxon>
        <taxon>Pseudomonadota</taxon>
        <taxon>Gammaproteobacteria</taxon>
        <taxon>Pseudomonadales</taxon>
        <taxon>Pseudomonadaceae</taxon>
        <taxon>Pseudomonas</taxon>
        <taxon>Pseudomonas syringae</taxon>
    </lineage>
</organism>
<proteinExistence type="predicted"/>